<evidence type="ECO:0000313" key="8">
    <source>
        <dbReference type="Proteomes" id="UP001460270"/>
    </source>
</evidence>
<dbReference type="Proteomes" id="UP001460270">
    <property type="component" value="Unassembled WGS sequence"/>
</dbReference>
<feature type="compositionally biased region" description="Polar residues" evidence="5">
    <location>
        <begin position="315"/>
        <end position="340"/>
    </location>
</feature>
<feature type="compositionally biased region" description="Basic and acidic residues" evidence="5">
    <location>
        <begin position="424"/>
        <end position="435"/>
    </location>
</feature>
<keyword evidence="3 4" id="KW-0440">LIM domain</keyword>
<sequence>MAMYQAALSKKEHTSAMMDESEACSLPGGLASVKRQFESQEFTSSTQSTVTHVQYQQRSVQEMSSSSEVTVRSSAREVVPTTTIFHNQQEVTHEQRVAAGYGNHYNETAMLVGGEDLPKVSTQALKQQYERTIEEAAPAKEIKKIRVPESELCRACRKRVYPMESLIADKQNFHKSCFRCEHCKGTLSLGNYASLHGRMFCKPHYKQLFKSKGNYDEGFGQKPHKDLWNNKNQQNSAEMSKVKSPSTQRKNLDTKHSSNATSIVRQENGVKALDDNRKPAAKISVVWPPQTDEPKKAFSVEDELKLVKPSWPPSVENSPPNQPVLSSSRVTPAQNDSSTIVEKGKAEDALAASQTATSEQVSNSATQQTLESNSHSQTGAQVGSQMDSEVRGVDVKEQSKVNETEDGVGKAQVKSAEEVQVNGHKGEESGKEKTQEVMDTVSHGTNNSEAVEVTVIEQNQANANSNNNNNSLTMAEFENMFDDFPESDTNEPQSLFMTNNNFDFFQTIDCDDSKWMPTEVLQLAQRDDAFVPASAKYSEATDCFSHTNFFGETDKGAFFFQNEATEPKISSSPFLEDIFAGLSTSSPDTLSDAKPDISESAAEKPTVSALDDLLDFGMDLRGSTDKEQAVRGRDDSTVTNDDPFSLWTGDDSLTVEEQIKRNRYYDDEDENS</sequence>
<feature type="region of interest" description="Disordered" evidence="5">
    <location>
        <begin position="585"/>
        <end position="604"/>
    </location>
</feature>
<feature type="compositionally biased region" description="Basic and acidic residues" evidence="5">
    <location>
        <begin position="624"/>
        <end position="636"/>
    </location>
</feature>
<feature type="region of interest" description="Disordered" evidence="5">
    <location>
        <begin position="309"/>
        <end position="435"/>
    </location>
</feature>
<dbReference type="EMBL" id="JBBPFD010000016">
    <property type="protein sequence ID" value="KAK7893435.1"/>
    <property type="molecule type" value="Genomic_DNA"/>
</dbReference>
<feature type="domain" description="LIM zinc-binding" evidence="6">
    <location>
        <begin position="151"/>
        <end position="211"/>
    </location>
</feature>
<accession>A0AAW0NC82</accession>
<dbReference type="PANTHER" id="PTHR24206">
    <property type="entry name" value="OS06G0237300 PROTEIN"/>
    <property type="match status" value="1"/>
</dbReference>
<dbReference type="SUPFAM" id="SSF57716">
    <property type="entry name" value="Glucocorticoid receptor-like (DNA-binding domain)"/>
    <property type="match status" value="2"/>
</dbReference>
<gene>
    <name evidence="7" type="ORF">WMY93_022587</name>
</gene>
<feature type="compositionally biased region" description="Basic and acidic residues" evidence="5">
    <location>
        <begin position="388"/>
        <end position="403"/>
    </location>
</feature>
<dbReference type="Gene3D" id="2.10.110.10">
    <property type="entry name" value="Cysteine Rich Protein"/>
    <property type="match status" value="1"/>
</dbReference>
<feature type="region of interest" description="Disordered" evidence="5">
    <location>
        <begin position="624"/>
        <end position="650"/>
    </location>
</feature>
<dbReference type="FunFam" id="2.10.110.10:FF:000002">
    <property type="entry name" value="LIM domain and actin-binding 1"/>
    <property type="match status" value="1"/>
</dbReference>
<dbReference type="Pfam" id="PF00412">
    <property type="entry name" value="LIM"/>
    <property type="match status" value="1"/>
</dbReference>
<feature type="compositionally biased region" description="Polar residues" evidence="5">
    <location>
        <begin position="229"/>
        <end position="249"/>
    </location>
</feature>
<dbReference type="AlphaFoldDB" id="A0AAW0NC82"/>
<feature type="compositionally biased region" description="Polar residues" evidence="5">
    <location>
        <begin position="352"/>
        <end position="387"/>
    </location>
</feature>
<evidence type="ECO:0000256" key="4">
    <source>
        <dbReference type="PROSITE-ProRule" id="PRU00125"/>
    </source>
</evidence>
<dbReference type="PROSITE" id="PS00478">
    <property type="entry name" value="LIM_DOMAIN_1"/>
    <property type="match status" value="1"/>
</dbReference>
<dbReference type="InterPro" id="IPR001781">
    <property type="entry name" value="Znf_LIM"/>
</dbReference>
<feature type="region of interest" description="Disordered" evidence="5">
    <location>
        <begin position="1"/>
        <end position="21"/>
    </location>
</feature>
<feature type="region of interest" description="Disordered" evidence="5">
    <location>
        <begin position="220"/>
        <end position="276"/>
    </location>
</feature>
<reference evidence="8" key="1">
    <citation type="submission" date="2024-04" db="EMBL/GenBank/DDBJ databases">
        <title>Salinicola lusitanus LLJ914,a marine bacterium isolated from the Okinawa Trough.</title>
        <authorList>
            <person name="Li J."/>
        </authorList>
    </citation>
    <scope>NUCLEOTIDE SEQUENCE [LARGE SCALE GENOMIC DNA]</scope>
</reference>
<evidence type="ECO:0000256" key="2">
    <source>
        <dbReference type="ARBA" id="ARBA00022833"/>
    </source>
</evidence>
<keyword evidence="8" id="KW-1185">Reference proteome</keyword>
<keyword evidence="1 4" id="KW-0479">Metal-binding</keyword>
<dbReference type="CDD" id="cd09442">
    <property type="entry name" value="LIM_Eplin_like"/>
    <property type="match status" value="1"/>
</dbReference>
<proteinExistence type="predicted"/>
<evidence type="ECO:0000259" key="6">
    <source>
        <dbReference type="PROSITE" id="PS50023"/>
    </source>
</evidence>
<comment type="caution">
    <text evidence="7">The sequence shown here is derived from an EMBL/GenBank/DDBJ whole genome shotgun (WGS) entry which is preliminary data.</text>
</comment>
<dbReference type="GO" id="GO:0046872">
    <property type="term" value="F:metal ion binding"/>
    <property type="evidence" value="ECO:0007669"/>
    <property type="project" value="UniProtKB-KW"/>
</dbReference>
<name>A0AAW0NC82_9GOBI</name>
<keyword evidence="2 4" id="KW-0862">Zinc</keyword>
<organism evidence="7 8">
    <name type="scientific">Mugilogobius chulae</name>
    <name type="common">yellowstripe goby</name>
    <dbReference type="NCBI Taxonomy" id="88201"/>
    <lineage>
        <taxon>Eukaryota</taxon>
        <taxon>Metazoa</taxon>
        <taxon>Chordata</taxon>
        <taxon>Craniata</taxon>
        <taxon>Vertebrata</taxon>
        <taxon>Euteleostomi</taxon>
        <taxon>Actinopterygii</taxon>
        <taxon>Neopterygii</taxon>
        <taxon>Teleostei</taxon>
        <taxon>Neoteleostei</taxon>
        <taxon>Acanthomorphata</taxon>
        <taxon>Gobiaria</taxon>
        <taxon>Gobiiformes</taxon>
        <taxon>Gobioidei</taxon>
        <taxon>Gobiidae</taxon>
        <taxon>Gobionellinae</taxon>
        <taxon>Mugilogobius</taxon>
    </lineage>
</organism>
<protein>
    <recommendedName>
        <fullName evidence="6">LIM zinc-binding domain-containing protein</fullName>
    </recommendedName>
</protein>
<dbReference type="SMART" id="SM00132">
    <property type="entry name" value="LIM"/>
    <property type="match status" value="1"/>
</dbReference>
<evidence type="ECO:0000256" key="5">
    <source>
        <dbReference type="SAM" id="MobiDB-lite"/>
    </source>
</evidence>
<dbReference type="PROSITE" id="PS50023">
    <property type="entry name" value="LIM_DOMAIN_2"/>
    <property type="match status" value="1"/>
</dbReference>
<evidence type="ECO:0000313" key="7">
    <source>
        <dbReference type="EMBL" id="KAK7893435.1"/>
    </source>
</evidence>
<evidence type="ECO:0000256" key="3">
    <source>
        <dbReference type="ARBA" id="ARBA00023038"/>
    </source>
</evidence>
<evidence type="ECO:0000256" key="1">
    <source>
        <dbReference type="ARBA" id="ARBA00022723"/>
    </source>
</evidence>